<name>A0A6J4I873_9ACTN</name>
<evidence type="ECO:0000313" key="2">
    <source>
        <dbReference type="EMBL" id="CAA9244121.1"/>
    </source>
</evidence>
<gene>
    <name evidence="2" type="ORF">AVDCRST_MAG50-1811</name>
</gene>
<dbReference type="AlphaFoldDB" id="A0A6J4I873"/>
<reference evidence="2" key="1">
    <citation type="submission" date="2020-02" db="EMBL/GenBank/DDBJ databases">
        <authorList>
            <person name="Meier V. D."/>
        </authorList>
    </citation>
    <scope>NUCLEOTIDE SEQUENCE</scope>
    <source>
        <strain evidence="2">AVDCRST_MAG50</strain>
    </source>
</reference>
<dbReference type="EMBL" id="CADCTF010000097">
    <property type="protein sequence ID" value="CAA9244121.1"/>
    <property type="molecule type" value="Genomic_DNA"/>
</dbReference>
<feature type="domain" description="NERD" evidence="1">
    <location>
        <begin position="33"/>
        <end position="143"/>
    </location>
</feature>
<dbReference type="InterPro" id="IPR011528">
    <property type="entry name" value="NERD"/>
</dbReference>
<protein>
    <recommendedName>
        <fullName evidence="1">NERD domain-containing protein</fullName>
    </recommendedName>
</protein>
<dbReference type="PROSITE" id="PS50965">
    <property type="entry name" value="NERD"/>
    <property type="match status" value="1"/>
</dbReference>
<accession>A0A6J4I873</accession>
<proteinExistence type="predicted"/>
<dbReference type="Pfam" id="PF08378">
    <property type="entry name" value="NERD"/>
    <property type="match status" value="1"/>
</dbReference>
<organism evidence="2">
    <name type="scientific">uncultured Acidimicrobiales bacterium</name>
    <dbReference type="NCBI Taxonomy" id="310071"/>
    <lineage>
        <taxon>Bacteria</taxon>
        <taxon>Bacillati</taxon>
        <taxon>Actinomycetota</taxon>
        <taxon>Acidimicrobiia</taxon>
        <taxon>Acidimicrobiales</taxon>
        <taxon>environmental samples</taxon>
    </lineage>
</organism>
<sequence>MAVPVPVRHEGATPVNVGVTSRSVRGLGARQQARRDVREAVRQRFERLHDEGFVVLHDRQAGGLESIDHIVIGPKGVYVIDAQPSSGLLEIRSTRSFVRPTQRQVFVQGRAQDKRVDAMAGQISAVRDAAGDMVEACSGTFSAVLCFVGADLAVTQKPVLVGDGHVTVTWPGRFVQDVSRQGPLTPAMVQMVAGRIAASLRPAF</sequence>
<evidence type="ECO:0000259" key="1">
    <source>
        <dbReference type="PROSITE" id="PS50965"/>
    </source>
</evidence>